<evidence type="ECO:0000313" key="3">
    <source>
        <dbReference type="Proteomes" id="UP000823921"/>
    </source>
</evidence>
<feature type="transmembrane region" description="Helical" evidence="1">
    <location>
        <begin position="41"/>
        <end position="62"/>
    </location>
</feature>
<gene>
    <name evidence="2" type="ORF">H9712_01660</name>
</gene>
<comment type="caution">
    <text evidence="2">The sequence shown here is derived from an EMBL/GenBank/DDBJ whole genome shotgun (WGS) entry which is preliminary data.</text>
</comment>
<proteinExistence type="predicted"/>
<dbReference type="AlphaFoldDB" id="A0A9D2S9L7"/>
<protein>
    <submittedName>
        <fullName evidence="2">DUF3185 family protein</fullName>
    </submittedName>
</protein>
<keyword evidence="1" id="KW-0812">Transmembrane</keyword>
<dbReference type="InterPro" id="IPR021521">
    <property type="entry name" value="DUF3185"/>
</dbReference>
<reference evidence="2" key="1">
    <citation type="journal article" date="2021" name="PeerJ">
        <title>Extensive microbial diversity within the chicken gut microbiome revealed by metagenomics and culture.</title>
        <authorList>
            <person name="Gilroy R."/>
            <person name="Ravi A."/>
            <person name="Getino M."/>
            <person name="Pursley I."/>
            <person name="Horton D.L."/>
            <person name="Alikhan N.F."/>
            <person name="Baker D."/>
            <person name="Gharbi K."/>
            <person name="Hall N."/>
            <person name="Watson M."/>
            <person name="Adriaenssens E.M."/>
            <person name="Foster-Nyarko E."/>
            <person name="Jarju S."/>
            <person name="Secka A."/>
            <person name="Antonio M."/>
            <person name="Oren A."/>
            <person name="Chaudhuri R.R."/>
            <person name="La Ragione R."/>
            <person name="Hildebrand F."/>
            <person name="Pallen M.J."/>
        </authorList>
    </citation>
    <scope>NUCLEOTIDE SEQUENCE</scope>
    <source>
        <strain evidence="2">CHK192-8294</strain>
    </source>
</reference>
<sequence>MFILGIILIIAGIGCAGYGFMQNNSLEAQFTSIMSSGTANPGTMFIVIGVILLVVGIILCVVGRKKN</sequence>
<dbReference type="Proteomes" id="UP000823921">
    <property type="component" value="Unassembled WGS sequence"/>
</dbReference>
<keyword evidence="1" id="KW-0472">Membrane</keyword>
<organism evidence="2 3">
    <name type="scientific">Candidatus Flavonifractor intestinigallinarum</name>
    <dbReference type="NCBI Taxonomy" id="2838586"/>
    <lineage>
        <taxon>Bacteria</taxon>
        <taxon>Bacillati</taxon>
        <taxon>Bacillota</taxon>
        <taxon>Clostridia</taxon>
        <taxon>Eubacteriales</taxon>
        <taxon>Oscillospiraceae</taxon>
        <taxon>Flavonifractor</taxon>
    </lineage>
</organism>
<name>A0A9D2S9L7_9FIRM</name>
<evidence type="ECO:0000313" key="2">
    <source>
        <dbReference type="EMBL" id="HJB79668.1"/>
    </source>
</evidence>
<dbReference type="EMBL" id="DWXO01000019">
    <property type="protein sequence ID" value="HJB79668.1"/>
    <property type="molecule type" value="Genomic_DNA"/>
</dbReference>
<evidence type="ECO:0000256" key="1">
    <source>
        <dbReference type="SAM" id="Phobius"/>
    </source>
</evidence>
<dbReference type="Pfam" id="PF11381">
    <property type="entry name" value="DUF3185"/>
    <property type="match status" value="1"/>
</dbReference>
<reference evidence="2" key="2">
    <citation type="submission" date="2021-04" db="EMBL/GenBank/DDBJ databases">
        <authorList>
            <person name="Gilroy R."/>
        </authorList>
    </citation>
    <scope>NUCLEOTIDE SEQUENCE</scope>
    <source>
        <strain evidence="2">CHK192-8294</strain>
    </source>
</reference>
<accession>A0A9D2S9L7</accession>
<keyword evidence="1" id="KW-1133">Transmembrane helix</keyword>